<feature type="compositionally biased region" description="Low complexity" evidence="1">
    <location>
        <begin position="47"/>
        <end position="62"/>
    </location>
</feature>
<evidence type="ECO:0000313" key="2">
    <source>
        <dbReference type="EMBL" id="GBP22304.1"/>
    </source>
</evidence>
<dbReference type="AlphaFoldDB" id="A0A4C1U8P6"/>
<dbReference type="EMBL" id="BGZK01000138">
    <property type="protein sequence ID" value="GBP22304.1"/>
    <property type="molecule type" value="Genomic_DNA"/>
</dbReference>
<evidence type="ECO:0000256" key="1">
    <source>
        <dbReference type="SAM" id="MobiDB-lite"/>
    </source>
</evidence>
<reference evidence="2 3" key="1">
    <citation type="journal article" date="2019" name="Commun. Biol.">
        <title>The bagworm genome reveals a unique fibroin gene that provides high tensile strength.</title>
        <authorList>
            <person name="Kono N."/>
            <person name="Nakamura H."/>
            <person name="Ohtoshi R."/>
            <person name="Tomita M."/>
            <person name="Numata K."/>
            <person name="Arakawa K."/>
        </authorList>
    </citation>
    <scope>NUCLEOTIDE SEQUENCE [LARGE SCALE GENOMIC DNA]</scope>
</reference>
<comment type="caution">
    <text evidence="2">The sequence shown here is derived from an EMBL/GenBank/DDBJ whole genome shotgun (WGS) entry which is preliminary data.</text>
</comment>
<feature type="region of interest" description="Disordered" evidence="1">
    <location>
        <begin position="34"/>
        <end position="69"/>
    </location>
</feature>
<protein>
    <submittedName>
        <fullName evidence="2">Uncharacterized protein</fullName>
    </submittedName>
</protein>
<proteinExistence type="predicted"/>
<sequence>MDYLIFKHSLLIYYCRRDENAGTSRRRLVEVTRTIDPAPAPAPSPPAGAAAGAHSAPGTPGPNHRRLAV</sequence>
<accession>A0A4C1U8P6</accession>
<organism evidence="2 3">
    <name type="scientific">Eumeta variegata</name>
    <name type="common">Bagworm moth</name>
    <name type="synonym">Eumeta japonica</name>
    <dbReference type="NCBI Taxonomy" id="151549"/>
    <lineage>
        <taxon>Eukaryota</taxon>
        <taxon>Metazoa</taxon>
        <taxon>Ecdysozoa</taxon>
        <taxon>Arthropoda</taxon>
        <taxon>Hexapoda</taxon>
        <taxon>Insecta</taxon>
        <taxon>Pterygota</taxon>
        <taxon>Neoptera</taxon>
        <taxon>Endopterygota</taxon>
        <taxon>Lepidoptera</taxon>
        <taxon>Glossata</taxon>
        <taxon>Ditrysia</taxon>
        <taxon>Tineoidea</taxon>
        <taxon>Psychidae</taxon>
        <taxon>Oiketicinae</taxon>
        <taxon>Eumeta</taxon>
    </lineage>
</organism>
<keyword evidence="3" id="KW-1185">Reference proteome</keyword>
<evidence type="ECO:0000313" key="3">
    <source>
        <dbReference type="Proteomes" id="UP000299102"/>
    </source>
</evidence>
<gene>
    <name evidence="2" type="ORF">EVAR_22590_1</name>
</gene>
<dbReference type="Proteomes" id="UP000299102">
    <property type="component" value="Unassembled WGS sequence"/>
</dbReference>
<name>A0A4C1U8P6_EUMVA</name>